<dbReference type="KEGG" id="srhi:H9L12_03065"/>
<protein>
    <submittedName>
        <fullName evidence="1">Uncharacterized protein</fullName>
    </submittedName>
</protein>
<dbReference type="EMBL" id="CP060717">
    <property type="protein sequence ID" value="QNN65576.1"/>
    <property type="molecule type" value="Genomic_DNA"/>
</dbReference>
<accession>A0A7G9SCK1</accession>
<organism evidence="1 2">
    <name type="scientific">Sphingomonas rhizophila</name>
    <dbReference type="NCBI Taxonomy" id="2071607"/>
    <lineage>
        <taxon>Bacteria</taxon>
        <taxon>Pseudomonadati</taxon>
        <taxon>Pseudomonadota</taxon>
        <taxon>Alphaproteobacteria</taxon>
        <taxon>Sphingomonadales</taxon>
        <taxon>Sphingomonadaceae</taxon>
        <taxon>Sphingomonas</taxon>
    </lineage>
</organism>
<dbReference type="Proteomes" id="UP000515955">
    <property type="component" value="Chromosome"/>
</dbReference>
<evidence type="ECO:0000313" key="2">
    <source>
        <dbReference type="Proteomes" id="UP000515955"/>
    </source>
</evidence>
<proteinExistence type="predicted"/>
<keyword evidence="2" id="KW-1185">Reference proteome</keyword>
<dbReference type="RefSeq" id="WP_187542567.1">
    <property type="nucleotide sequence ID" value="NZ_CP060717.1"/>
</dbReference>
<gene>
    <name evidence="1" type="ORF">H9L12_03065</name>
</gene>
<dbReference type="AlphaFoldDB" id="A0A7G9SCK1"/>
<sequence>MDIIASYQHGRIEQLAEEARGLAGRECDHVQRAIVYHHLYQHSGDRHAYALIAAQAALRLEDALANVEAAAERSWWRIGRARAAALAERARDFAAALRTIDRDRCEAMQLAYRLAHTHGLSTLAEDQLPEELRQAFASDDRRALFLAHQQWVENRWGLALEAAIHRLEWPLRKGAVERAIAALRPGVAMFSAVERRGFTVFERKLFTDDALPRAFAGNPGQHYYRLQRDLADKRRRARAEACDLAADDTVVLAA</sequence>
<name>A0A7G9SCK1_9SPHN</name>
<reference evidence="1 2" key="1">
    <citation type="submission" date="2020-08" db="EMBL/GenBank/DDBJ databases">
        <title>Genome sequence of Sphingomonas rhizophila KACC 19189T.</title>
        <authorList>
            <person name="Hyun D.-W."/>
            <person name="Bae J.-W."/>
        </authorList>
    </citation>
    <scope>NUCLEOTIDE SEQUENCE [LARGE SCALE GENOMIC DNA]</scope>
    <source>
        <strain evidence="1 2">KACC 19189</strain>
    </source>
</reference>
<evidence type="ECO:0000313" key="1">
    <source>
        <dbReference type="EMBL" id="QNN65576.1"/>
    </source>
</evidence>